<organism evidence="2">
    <name type="scientific">Arion vulgaris</name>
    <dbReference type="NCBI Taxonomy" id="1028688"/>
    <lineage>
        <taxon>Eukaryota</taxon>
        <taxon>Metazoa</taxon>
        <taxon>Spiralia</taxon>
        <taxon>Lophotrochozoa</taxon>
        <taxon>Mollusca</taxon>
        <taxon>Gastropoda</taxon>
        <taxon>Heterobranchia</taxon>
        <taxon>Euthyneura</taxon>
        <taxon>Panpulmonata</taxon>
        <taxon>Eupulmonata</taxon>
        <taxon>Stylommatophora</taxon>
        <taxon>Helicina</taxon>
        <taxon>Arionoidea</taxon>
        <taxon>Arionidae</taxon>
        <taxon>Arion</taxon>
    </lineage>
</organism>
<dbReference type="AlphaFoldDB" id="A0A0B6YFB0"/>
<dbReference type="EMBL" id="HACG01008043">
    <property type="protein sequence ID" value="CEK54908.1"/>
    <property type="molecule type" value="Transcribed_RNA"/>
</dbReference>
<sequence>MSSTTSVPSPFYNHHMSITLSPPPSVPSPTSNGVPESPPILEHSSACTESAHIPHVSPFSGESSTDCSPVSFFEATEDEFN</sequence>
<feature type="non-terminal residue" evidence="2">
    <location>
        <position position="81"/>
    </location>
</feature>
<protein>
    <submittedName>
        <fullName evidence="2">Uncharacterized protein</fullName>
    </submittedName>
</protein>
<feature type="region of interest" description="Disordered" evidence="1">
    <location>
        <begin position="1"/>
        <end position="68"/>
    </location>
</feature>
<evidence type="ECO:0000256" key="1">
    <source>
        <dbReference type="SAM" id="MobiDB-lite"/>
    </source>
</evidence>
<evidence type="ECO:0000313" key="2">
    <source>
        <dbReference type="EMBL" id="CEK54908.1"/>
    </source>
</evidence>
<proteinExistence type="predicted"/>
<gene>
    <name evidence="2" type="primary">ORF23896</name>
</gene>
<reference evidence="2" key="1">
    <citation type="submission" date="2014-12" db="EMBL/GenBank/DDBJ databases">
        <title>Insight into the proteome of Arion vulgaris.</title>
        <authorList>
            <person name="Aradska J."/>
            <person name="Bulat T."/>
            <person name="Smidak R."/>
            <person name="Sarate P."/>
            <person name="Gangsoo J."/>
            <person name="Sialana F."/>
            <person name="Bilban M."/>
            <person name="Lubec G."/>
        </authorList>
    </citation>
    <scope>NUCLEOTIDE SEQUENCE</scope>
    <source>
        <tissue evidence="2">Skin</tissue>
    </source>
</reference>
<accession>A0A0B6YFB0</accession>
<name>A0A0B6YFB0_9EUPU</name>